<dbReference type="KEGG" id="kor:AWR26_01075"/>
<keyword evidence="1" id="KW-0812">Transmembrane</keyword>
<organism evidence="4 6">
    <name type="scientific">Kosakonia oryzae</name>
    <dbReference type="NCBI Taxonomy" id="497725"/>
    <lineage>
        <taxon>Bacteria</taxon>
        <taxon>Pseudomonadati</taxon>
        <taxon>Pseudomonadota</taxon>
        <taxon>Gammaproteobacteria</taxon>
        <taxon>Enterobacterales</taxon>
        <taxon>Enterobacteriaceae</taxon>
        <taxon>Kosakonia</taxon>
    </lineage>
</organism>
<accession>A0AA94H7G0</accession>
<name>A0AA94H7G0_9ENTR</name>
<evidence type="ECO:0000313" key="3">
    <source>
        <dbReference type="EMBL" id="ANI80800.1"/>
    </source>
</evidence>
<reference evidence="3 5" key="2">
    <citation type="submission" date="2021-03" db="EMBL/GenBank/DDBJ databases">
        <authorList>
            <person name="Li Y."/>
            <person name="Li S."/>
            <person name="Chen M."/>
            <person name="Peng G."/>
            <person name="Tan Z."/>
            <person name="An Q."/>
        </authorList>
    </citation>
    <scope>NUCLEOTIDE SEQUENCE [LARGE SCALE GENOMIC DNA]</scope>
    <source>
        <strain evidence="3 5">Ola 51</strain>
    </source>
</reference>
<dbReference type="EMBL" id="CP014007">
    <property type="protein sequence ID" value="ANI80800.1"/>
    <property type="molecule type" value="Genomic_DNA"/>
</dbReference>
<gene>
    <name evidence="3" type="ORF">AWR26_01075</name>
    <name evidence="4" type="ORF">SAMN05216286_4683</name>
</gene>
<dbReference type="Proteomes" id="UP000078227">
    <property type="component" value="Chromosome"/>
</dbReference>
<protein>
    <recommendedName>
        <fullName evidence="2">STY4199-like HEPN domain-containing protein</fullName>
    </recommendedName>
</protein>
<keyword evidence="1" id="KW-1133">Transmembrane helix</keyword>
<dbReference type="AlphaFoldDB" id="A0AA94H7G0"/>
<evidence type="ECO:0000259" key="2">
    <source>
        <dbReference type="Pfam" id="PF18729"/>
    </source>
</evidence>
<dbReference type="InterPro" id="IPR040816">
    <property type="entry name" value="STY4199_HEPN_dom"/>
</dbReference>
<evidence type="ECO:0000313" key="4">
    <source>
        <dbReference type="EMBL" id="SFD20023.1"/>
    </source>
</evidence>
<keyword evidence="5" id="KW-1185">Reference proteome</keyword>
<evidence type="ECO:0000313" key="6">
    <source>
        <dbReference type="Proteomes" id="UP000182314"/>
    </source>
</evidence>
<evidence type="ECO:0000313" key="5">
    <source>
        <dbReference type="Proteomes" id="UP000078227"/>
    </source>
</evidence>
<reference evidence="4 6" key="1">
    <citation type="submission" date="2016-10" db="EMBL/GenBank/DDBJ databases">
        <authorList>
            <person name="Varghese N."/>
            <person name="Submissions S."/>
        </authorList>
    </citation>
    <scope>NUCLEOTIDE SEQUENCE [LARGE SCALE GENOMIC DNA]</scope>
    <source>
        <strain evidence="4 6">CGMCC 1.7012</strain>
    </source>
</reference>
<dbReference type="Pfam" id="PF18729">
    <property type="entry name" value="HEPN_STY4199"/>
    <property type="match status" value="1"/>
</dbReference>
<dbReference type="EMBL" id="FOKO01000006">
    <property type="protein sequence ID" value="SFD20023.1"/>
    <property type="molecule type" value="Genomic_DNA"/>
</dbReference>
<evidence type="ECO:0000256" key="1">
    <source>
        <dbReference type="SAM" id="Phobius"/>
    </source>
</evidence>
<dbReference type="RefSeq" id="WP_064562973.1">
    <property type="nucleotide sequence ID" value="NZ_CP014007.2"/>
</dbReference>
<keyword evidence="1" id="KW-0472">Membrane</keyword>
<feature type="domain" description="STY4199-like HEPN" evidence="2">
    <location>
        <begin position="1"/>
        <end position="281"/>
    </location>
</feature>
<sequence length="529" mass="60743">MTSNAPVNTGEQFEKCIAVIRQASVEILLLLNVRFDEGKDPRWFLEQLDIARLSMGGWGAVAKRLKLNDAELTQFTLQLRHLQQLVPRYESGQNVTENQLIAALRFVSALENLRTRQPLLSYSTSLKVEESQQKRGQQQLRALEMMIASLVAQAWPDTERLRNHLKTQFGADHVRRWLRLGDHNDILSGMRFSELALLLVDKKEFSQHYARLFNDNAVLSLYLETRKTLHTFLDDVRHMRALVVAGQPLTSNQLSLLDSYYPQITGPVQRAWEEGRTTTNPAEILREAGNNLDAFWEQARKKDRAAGGDAMPMRDSIDRPAKRAVRSREEREQLFVSMLWGSVAVVALIVAIGGFWLFLSDVQAPMARGSGITVPISQDKEKISPKEELSRMGLPRDENNFRSAIDRNDTRVVSLFLRTGMNWKLSWTEQAVVDNHIEVLDMLLRYRIQMDENRPCRRFISTLTHEMATNNKGLSSIGKSYLQAFCTIKPVVDRQRYEMEQAQLRYQAEPNDENRKWADIQTAIYNAID</sequence>
<feature type="transmembrane region" description="Helical" evidence="1">
    <location>
        <begin position="334"/>
        <end position="359"/>
    </location>
</feature>
<proteinExistence type="predicted"/>
<dbReference type="Proteomes" id="UP000182314">
    <property type="component" value="Unassembled WGS sequence"/>
</dbReference>